<dbReference type="AlphaFoldDB" id="A0A382VBV4"/>
<dbReference type="InterPro" id="IPR031304">
    <property type="entry name" value="SLT_2"/>
</dbReference>
<evidence type="ECO:0000259" key="1">
    <source>
        <dbReference type="Pfam" id="PF13406"/>
    </source>
</evidence>
<name>A0A382VBV4_9ZZZZ</name>
<dbReference type="PANTHER" id="PTHR30163:SF9">
    <property type="entry name" value="MEMBRANE-BOUND LYTIC MUREIN TRANSGLYCOSYLASE B"/>
    <property type="match status" value="1"/>
</dbReference>
<reference evidence="2" key="1">
    <citation type="submission" date="2018-05" db="EMBL/GenBank/DDBJ databases">
        <authorList>
            <person name="Lanie J.A."/>
            <person name="Ng W.-L."/>
            <person name="Kazmierczak K.M."/>
            <person name="Andrzejewski T.M."/>
            <person name="Davidsen T.M."/>
            <person name="Wayne K.J."/>
            <person name="Tettelin H."/>
            <person name="Glass J.I."/>
            <person name="Rusch D."/>
            <person name="Podicherti R."/>
            <person name="Tsui H.-C.T."/>
            <person name="Winkler M.E."/>
        </authorList>
    </citation>
    <scope>NUCLEOTIDE SEQUENCE</scope>
</reference>
<dbReference type="SUPFAM" id="SSF53955">
    <property type="entry name" value="Lysozyme-like"/>
    <property type="match status" value="1"/>
</dbReference>
<dbReference type="Pfam" id="PF13406">
    <property type="entry name" value="SLT_2"/>
    <property type="match status" value="1"/>
</dbReference>
<dbReference type="EMBL" id="UINC01150762">
    <property type="protein sequence ID" value="SVD43974.1"/>
    <property type="molecule type" value="Genomic_DNA"/>
</dbReference>
<dbReference type="PANTHER" id="PTHR30163">
    <property type="entry name" value="MEMBRANE-BOUND LYTIC MUREIN TRANSGLYCOSYLASE B"/>
    <property type="match status" value="1"/>
</dbReference>
<proteinExistence type="predicted"/>
<accession>A0A382VBV4</accession>
<dbReference type="GO" id="GO:0009253">
    <property type="term" value="P:peptidoglycan catabolic process"/>
    <property type="evidence" value="ECO:0007669"/>
    <property type="project" value="TreeGrafter"/>
</dbReference>
<dbReference type="GO" id="GO:0008933">
    <property type="term" value="F:peptidoglycan lytic transglycosylase activity"/>
    <property type="evidence" value="ECO:0007669"/>
    <property type="project" value="TreeGrafter"/>
</dbReference>
<gene>
    <name evidence="2" type="ORF">METZ01_LOCUS396828</name>
</gene>
<evidence type="ECO:0000313" key="2">
    <source>
        <dbReference type="EMBL" id="SVD43974.1"/>
    </source>
</evidence>
<protein>
    <recommendedName>
        <fullName evidence="1">Transglycosylase SLT domain-containing protein</fullName>
    </recommendedName>
</protein>
<feature type="domain" description="Transglycosylase SLT" evidence="1">
    <location>
        <begin position="1"/>
        <end position="125"/>
    </location>
</feature>
<organism evidence="2">
    <name type="scientific">marine metagenome</name>
    <dbReference type="NCBI Taxonomy" id="408172"/>
    <lineage>
        <taxon>unclassified sequences</taxon>
        <taxon>metagenomes</taxon>
        <taxon>ecological metagenomes</taxon>
    </lineage>
</organism>
<feature type="non-terminal residue" evidence="2">
    <location>
        <position position="1"/>
    </location>
</feature>
<sequence length="137" mass="15065">AYAVDSTNDGKRDIWKNWPDVIGSIANYLVQHGWISGNPIVPPATLGSQWGGETPANTLTPEETVASLRRQGVVFSTKLSGDAKSQLITLMGDHGEEVWVAFHNFFVITRYNHSVMYALAVHQVGQKIAEEVKRGES</sequence>
<dbReference type="InterPro" id="IPR043426">
    <property type="entry name" value="MltB-like"/>
</dbReference>
<dbReference type="Gene3D" id="1.10.530.10">
    <property type="match status" value="1"/>
</dbReference>
<dbReference type="InterPro" id="IPR023346">
    <property type="entry name" value="Lysozyme-like_dom_sf"/>
</dbReference>